<dbReference type="EMBL" id="NWSH01003216">
    <property type="protein sequence ID" value="PCG66752.1"/>
    <property type="molecule type" value="Genomic_DNA"/>
</dbReference>
<dbReference type="InterPro" id="IPR052444">
    <property type="entry name" value="Spz/Toll_ligand-like"/>
</dbReference>
<evidence type="ECO:0000259" key="5">
    <source>
        <dbReference type="Pfam" id="PF16077"/>
    </source>
</evidence>
<evidence type="ECO:0000256" key="3">
    <source>
        <dbReference type="ARBA" id="ARBA00023180"/>
    </source>
</evidence>
<evidence type="ECO:0000256" key="2">
    <source>
        <dbReference type="ARBA" id="ARBA00023157"/>
    </source>
</evidence>
<protein>
    <recommendedName>
        <fullName evidence="5">Spaetzle domain-containing protein</fullName>
    </recommendedName>
</protein>
<dbReference type="GO" id="GO:0045087">
    <property type="term" value="P:innate immune response"/>
    <property type="evidence" value="ECO:0007669"/>
    <property type="project" value="TreeGrafter"/>
</dbReference>
<dbReference type="SUPFAM" id="SSF57501">
    <property type="entry name" value="Cystine-knot cytokines"/>
    <property type="match status" value="1"/>
</dbReference>
<dbReference type="GO" id="GO:0021556">
    <property type="term" value="P:central nervous system formation"/>
    <property type="evidence" value="ECO:0007669"/>
    <property type="project" value="TreeGrafter"/>
</dbReference>
<keyword evidence="1 4" id="KW-0732">Signal</keyword>
<name>A0A2A4J5S3_HELVI</name>
<sequence>MFVGFYLVFCALNSLQLINGATTKKKIDSSTIIFPGPIRELNNRYGTPNISEKCKNQNFCTVKPDDYPEELFNRLFKGKFKEPAFQPTFVMTDDRQGDPDDMDNCDSTVTYEPLYNVRTRQGEWRTVVQAPKENYVQMVRLETCNEVGSVCFTEFKVPLGLQPFCKQKYTVWEFLVHDGNDGTEKIKVDLPICCSCHYKKNLKK</sequence>
<dbReference type="InterPro" id="IPR032104">
    <property type="entry name" value="Spaetzle"/>
</dbReference>
<dbReference type="GO" id="GO:0008083">
    <property type="term" value="F:growth factor activity"/>
    <property type="evidence" value="ECO:0007669"/>
    <property type="project" value="TreeGrafter"/>
</dbReference>
<dbReference type="PANTHER" id="PTHR23199:SF12">
    <property type="entry name" value="NEUROTROPHIN 1-RELATED"/>
    <property type="match status" value="1"/>
</dbReference>
<dbReference type="GO" id="GO:0005121">
    <property type="term" value="F:Toll binding"/>
    <property type="evidence" value="ECO:0007669"/>
    <property type="project" value="TreeGrafter"/>
</dbReference>
<feature type="chain" id="PRO_5012539837" description="Spaetzle domain-containing protein" evidence="4">
    <location>
        <begin position="21"/>
        <end position="204"/>
    </location>
</feature>
<dbReference type="Pfam" id="PF16077">
    <property type="entry name" value="Spaetzle"/>
    <property type="match status" value="1"/>
</dbReference>
<proteinExistence type="predicted"/>
<feature type="domain" description="Spaetzle" evidence="5">
    <location>
        <begin position="105"/>
        <end position="198"/>
    </location>
</feature>
<keyword evidence="2" id="KW-1015">Disulfide bond</keyword>
<dbReference type="Gene3D" id="2.10.90.10">
    <property type="entry name" value="Cystine-knot cytokines"/>
    <property type="match status" value="1"/>
</dbReference>
<feature type="signal peptide" evidence="4">
    <location>
        <begin position="1"/>
        <end position="20"/>
    </location>
</feature>
<evidence type="ECO:0000313" key="6">
    <source>
        <dbReference type="EMBL" id="PCG66752.1"/>
    </source>
</evidence>
<organism evidence="6">
    <name type="scientific">Heliothis virescens</name>
    <name type="common">Tobacco budworm moth</name>
    <dbReference type="NCBI Taxonomy" id="7102"/>
    <lineage>
        <taxon>Eukaryota</taxon>
        <taxon>Metazoa</taxon>
        <taxon>Ecdysozoa</taxon>
        <taxon>Arthropoda</taxon>
        <taxon>Hexapoda</taxon>
        <taxon>Insecta</taxon>
        <taxon>Pterygota</taxon>
        <taxon>Neoptera</taxon>
        <taxon>Endopterygota</taxon>
        <taxon>Lepidoptera</taxon>
        <taxon>Glossata</taxon>
        <taxon>Ditrysia</taxon>
        <taxon>Noctuoidea</taxon>
        <taxon>Noctuidae</taxon>
        <taxon>Heliothinae</taxon>
        <taxon>Heliothis</taxon>
    </lineage>
</organism>
<dbReference type="PANTHER" id="PTHR23199">
    <property type="entry name" value="NEUROTROPHIN 1-RELATED"/>
    <property type="match status" value="1"/>
</dbReference>
<gene>
    <name evidence="6" type="ORF">B5V51_7264</name>
</gene>
<evidence type="ECO:0000256" key="4">
    <source>
        <dbReference type="SAM" id="SignalP"/>
    </source>
</evidence>
<dbReference type="GO" id="GO:0005615">
    <property type="term" value="C:extracellular space"/>
    <property type="evidence" value="ECO:0007669"/>
    <property type="project" value="UniProtKB-ARBA"/>
</dbReference>
<accession>A0A2A4J5S3</accession>
<reference evidence="6" key="1">
    <citation type="submission" date="2017-09" db="EMBL/GenBank/DDBJ databases">
        <title>Contemporary evolution of a Lepidopteran species, Heliothis virescens, in response to modern agricultural practices.</title>
        <authorList>
            <person name="Fritz M.L."/>
            <person name="Deyonke A.M."/>
            <person name="Papanicolaou A."/>
            <person name="Micinski S."/>
            <person name="Westbrook J."/>
            <person name="Gould F."/>
        </authorList>
    </citation>
    <scope>NUCLEOTIDE SEQUENCE [LARGE SCALE GENOMIC DNA]</scope>
    <source>
        <strain evidence="6">HvINT-</strain>
        <tissue evidence="6">Whole body</tissue>
    </source>
</reference>
<comment type="caution">
    <text evidence="6">The sequence shown here is derived from an EMBL/GenBank/DDBJ whole genome shotgun (WGS) entry which is preliminary data.</text>
</comment>
<dbReference type="InterPro" id="IPR029034">
    <property type="entry name" value="Cystine-knot_cytokine"/>
</dbReference>
<evidence type="ECO:0000256" key="1">
    <source>
        <dbReference type="ARBA" id="ARBA00022729"/>
    </source>
</evidence>
<dbReference type="AlphaFoldDB" id="A0A2A4J5S3"/>
<keyword evidence="3" id="KW-0325">Glycoprotein</keyword>